<evidence type="ECO:0000313" key="1">
    <source>
        <dbReference type="EMBL" id="VYU17693.1"/>
    </source>
</evidence>
<dbReference type="EMBL" id="CACRTR010000008">
    <property type="protein sequence ID" value="VYU17693.1"/>
    <property type="molecule type" value="Genomic_DNA"/>
</dbReference>
<dbReference type="SUPFAM" id="SSF53850">
    <property type="entry name" value="Periplasmic binding protein-like II"/>
    <property type="match status" value="1"/>
</dbReference>
<gene>
    <name evidence="1" type="ORF">ELLFYP34_02866</name>
</gene>
<reference evidence="1" key="1">
    <citation type="submission" date="2019-11" db="EMBL/GenBank/DDBJ databases">
        <authorList>
            <person name="Feng L."/>
        </authorList>
    </citation>
    <scope>NUCLEOTIDE SEQUENCE</scope>
    <source>
        <strain evidence="1">ElimosumLFYP34</strain>
    </source>
</reference>
<dbReference type="PANTHER" id="PTHR37945:SF1">
    <property type="entry name" value="EXTRACELLULAR TUNGSTATE BINDING PROTEIN"/>
    <property type="match status" value="1"/>
</dbReference>
<name>A0A6N3CW30_EUBLI</name>
<proteinExistence type="predicted"/>
<dbReference type="Gene3D" id="3.40.190.10">
    <property type="entry name" value="Periplasmic binding protein-like II"/>
    <property type="match status" value="2"/>
</dbReference>
<dbReference type="InterPro" id="IPR024370">
    <property type="entry name" value="PBP_domain"/>
</dbReference>
<dbReference type="Pfam" id="PF12849">
    <property type="entry name" value="PBP_like_2"/>
    <property type="match status" value="1"/>
</dbReference>
<accession>A0A6N3CW30</accession>
<protein>
    <submittedName>
        <fullName evidence="1">PBP superfamily domain protein</fullName>
    </submittedName>
</protein>
<organism evidence="1">
    <name type="scientific">Eubacterium limosum</name>
    <dbReference type="NCBI Taxonomy" id="1736"/>
    <lineage>
        <taxon>Bacteria</taxon>
        <taxon>Bacillati</taxon>
        <taxon>Bacillota</taxon>
        <taxon>Clostridia</taxon>
        <taxon>Eubacteriales</taxon>
        <taxon>Eubacteriaceae</taxon>
        <taxon>Eubacterium</taxon>
    </lineage>
</organism>
<dbReference type="AlphaFoldDB" id="A0A6N3CW30"/>
<dbReference type="PANTHER" id="PTHR37945">
    <property type="entry name" value="EXTRACELLULAR TUNGSTATE BINDING PROTEIN"/>
    <property type="match status" value="1"/>
</dbReference>
<sequence length="290" mass="31479">MKKKLTLVLAALLTMTMVIGLAGCSSNNNTAKTEKLEPGSNGEIIMATTTSTQDSGLLDVLLPKFEEETGIAVKVVAVGTGKAIEMGKNGEADVLLVHAKSQEEDFVKEGYGIERFDVMYNDFIVLGSKDDPAKLKEVAPNDAVKAFQTIAETQSEFVSRGDKSGTHTKELGLWEKAGVTPAGQPWYIESGSGMGDTLKMANEKLAYTLSDRATWLNMKDNLDLEVVVEKDDNLYNQYGVIVVNPDKVSAELNTDGAKKFQEWILSDEAQKAIADYKINGEPTFVPNASK</sequence>
<dbReference type="InterPro" id="IPR052738">
    <property type="entry name" value="ABC-Tungstate_binding"/>
</dbReference>
<dbReference type="PROSITE" id="PS51257">
    <property type="entry name" value="PROKAR_LIPOPROTEIN"/>
    <property type="match status" value="1"/>
</dbReference>